<proteinExistence type="predicted"/>
<dbReference type="PANTHER" id="PTHR23221:SF7">
    <property type="entry name" value="PHOSPHATIDYLINOSITOL-GLYCAN-SPECIFIC PHOSPHOLIPASE D"/>
    <property type="match status" value="1"/>
</dbReference>
<gene>
    <name evidence="6" type="ORF">H0I76_17990</name>
</gene>
<protein>
    <submittedName>
        <fullName evidence="6">FG-GAP repeat protein</fullName>
    </submittedName>
</protein>
<dbReference type="GO" id="GO:0016787">
    <property type="term" value="F:hydrolase activity"/>
    <property type="evidence" value="ECO:0007669"/>
    <property type="project" value="UniProtKB-KW"/>
</dbReference>
<name>A0A8J7MA95_9RHOB</name>
<evidence type="ECO:0000256" key="1">
    <source>
        <dbReference type="ARBA" id="ARBA00022729"/>
    </source>
</evidence>
<keyword evidence="1" id="KW-0732">Signal</keyword>
<dbReference type="Pfam" id="PF01839">
    <property type="entry name" value="FG-GAP"/>
    <property type="match status" value="6"/>
</dbReference>
<dbReference type="GO" id="GO:0008305">
    <property type="term" value="C:integrin complex"/>
    <property type="evidence" value="ECO:0007669"/>
    <property type="project" value="InterPro"/>
</dbReference>
<comment type="caution">
    <text evidence="6">The sequence shown here is derived from an EMBL/GenBank/DDBJ whole genome shotgun (WGS) entry which is preliminary data.</text>
</comment>
<dbReference type="InterPro" id="IPR013519">
    <property type="entry name" value="Int_alpha_beta-p"/>
</dbReference>
<dbReference type="GO" id="GO:0007155">
    <property type="term" value="P:cell adhesion"/>
    <property type="evidence" value="ECO:0007669"/>
    <property type="project" value="InterPro"/>
</dbReference>
<dbReference type="PANTHER" id="PTHR23221">
    <property type="entry name" value="GLYCOSYLPHOSPHATIDYLINOSITOL PHOSPHOLIPASE D"/>
    <property type="match status" value="1"/>
</dbReference>
<feature type="region of interest" description="Disordered" evidence="5">
    <location>
        <begin position="528"/>
        <end position="550"/>
    </location>
</feature>
<dbReference type="Proteomes" id="UP000655420">
    <property type="component" value="Unassembled WGS sequence"/>
</dbReference>
<dbReference type="Gene3D" id="2.130.10.130">
    <property type="entry name" value="Integrin alpha, N-terminal"/>
    <property type="match status" value="4"/>
</dbReference>
<dbReference type="InterPro" id="IPR028994">
    <property type="entry name" value="Integrin_alpha_N"/>
</dbReference>
<evidence type="ECO:0000313" key="6">
    <source>
        <dbReference type="EMBL" id="MBK0401093.1"/>
    </source>
</evidence>
<dbReference type="RefSeq" id="WP_200613206.1">
    <property type="nucleotide sequence ID" value="NZ_JAEHHL010000014.1"/>
</dbReference>
<dbReference type="PRINTS" id="PR01185">
    <property type="entry name" value="INTEGRINA"/>
</dbReference>
<sequence>MAEIVQSGCVFFGRSEGAQLGYAISVAGDVDGDGWADLILGAPGASVRDAGGVLVSASVGEAVLLRGGPGGFAPALRLATAAGDPRVTVFEGSQAHGRVGAAVAGGGDIDGDGFGDLLIGAPFRDHGAGVDAGSAFAVFGGAAALEGWSSGAPGTGSVSQEMNGGTLRSYAGFSVAMVGDIDGDGRADSAIGLPGASVGTRFGAGVVELRLGGSGDRDLDTGGGGLRIIGGAALDAAGAALSSAGDFNGDGIDDLLIGAPEANGAAAQSGAAYIVFGRDGGWQADIDLGTLAAGDGVVLRGAVSGDLAGVSVAAAGDVNGDGIDDVIIGAPEAANGRGSAYVVFGRRDGLAAAIDLGALDGAAGFRIDGAADGGDLGTSVAGVGDVNGDGFDDLLVGIPRAPAPGRIAPGGALLLFGSESGPGAVVSADSVAPGQGYLFLGAGSFDAAGITVAAAGDINGDGWNDLLIGADLANDGARVDTGAVYLVHGGPGILAALDALDGTIDGRIELARVSTAVSVESALVTAPVAAASPPPPEEVDNDPATTPELRGPHEMIAANEILTAEQRALMASKPSAGDDIAEPADSRAAGLRARLADHFDFGDPSAGPWSAPGGDAASPGLAARDPGTGGPWALFASSPGDGPAYEAPWQIMPDAGLEGFDFA</sequence>
<dbReference type="InterPro" id="IPR000413">
    <property type="entry name" value="Integrin_alpha"/>
</dbReference>
<dbReference type="InterPro" id="IPR013517">
    <property type="entry name" value="FG-GAP"/>
</dbReference>
<feature type="region of interest" description="Disordered" evidence="5">
    <location>
        <begin position="602"/>
        <end position="647"/>
    </location>
</feature>
<evidence type="ECO:0000256" key="3">
    <source>
        <dbReference type="ARBA" id="ARBA00022801"/>
    </source>
</evidence>
<evidence type="ECO:0000256" key="5">
    <source>
        <dbReference type="SAM" id="MobiDB-lite"/>
    </source>
</evidence>
<accession>A0A8J7MA95</accession>
<dbReference type="SUPFAM" id="SSF69318">
    <property type="entry name" value="Integrin alpha N-terminal domain"/>
    <property type="match status" value="3"/>
</dbReference>
<organism evidence="6 7">
    <name type="scientific">Thermohalobaculum xanthum</name>
    <dbReference type="NCBI Taxonomy" id="2753746"/>
    <lineage>
        <taxon>Bacteria</taxon>
        <taxon>Pseudomonadati</taxon>
        <taxon>Pseudomonadota</taxon>
        <taxon>Alphaproteobacteria</taxon>
        <taxon>Rhodobacterales</taxon>
        <taxon>Paracoccaceae</taxon>
        <taxon>Thermohalobaculum</taxon>
    </lineage>
</organism>
<reference evidence="6" key="1">
    <citation type="submission" date="2020-12" db="EMBL/GenBank/DDBJ databases">
        <title>Bacterial taxonomy.</title>
        <authorList>
            <person name="Pan X."/>
        </authorList>
    </citation>
    <scope>NUCLEOTIDE SEQUENCE</scope>
    <source>
        <strain evidence="6">M0105</strain>
    </source>
</reference>
<dbReference type="AlphaFoldDB" id="A0A8J7MA95"/>
<dbReference type="SMART" id="SM00191">
    <property type="entry name" value="Int_alpha"/>
    <property type="match status" value="7"/>
</dbReference>
<keyword evidence="7" id="KW-1185">Reference proteome</keyword>
<dbReference type="EMBL" id="JAEHHL010000014">
    <property type="protein sequence ID" value="MBK0401093.1"/>
    <property type="molecule type" value="Genomic_DNA"/>
</dbReference>
<evidence type="ECO:0000256" key="4">
    <source>
        <dbReference type="ARBA" id="ARBA00023180"/>
    </source>
</evidence>
<keyword evidence="4" id="KW-0325">Glycoprotein</keyword>
<evidence type="ECO:0000256" key="2">
    <source>
        <dbReference type="ARBA" id="ARBA00022737"/>
    </source>
</evidence>
<dbReference type="PROSITE" id="PS51470">
    <property type="entry name" value="FG_GAP"/>
    <property type="match status" value="7"/>
</dbReference>
<evidence type="ECO:0000313" key="7">
    <source>
        <dbReference type="Proteomes" id="UP000655420"/>
    </source>
</evidence>
<keyword evidence="2" id="KW-0677">Repeat</keyword>
<keyword evidence="3" id="KW-0378">Hydrolase</keyword>